<feature type="region of interest" description="Disordered" evidence="1">
    <location>
        <begin position="489"/>
        <end position="766"/>
    </location>
</feature>
<sequence length="766" mass="84742">MQTNIFFTAQFPHSVSPIYCMPAAEADRPGKVFVGGLASDIDEAVLEKYFSHYGRLTEGPHPGEVDSEGHLVEVEGVGEEEGEVEEDPEGEWVMDIWTEVDHQYDRDQIGEDQTGILAGQTEEGEMVLMVHKGAWGCNFVNASVFSFNLIDEFEHRQMLDEEKPWITPELLVLVRQKDEMQEWANKCPSLVAEYRKFRNHVRMKVRKAKIQYEDPTGEKREAEFNMRMLKKGLTPEEIEKRKAAPRPETHHGGKKYTPPVIYPGNLSGAASMKLNDASETVSVTRDPEVFQQKSKFVNLLSKQSKTVYESFQKTHVTQSNWSEDQDEGFSQGYGGGDKAPNPQLPSASFSKVPNSNFVQPVGYPQTQGYSQGNAKFNLQIPPPGWSTNVNKQNQAVTSGIYQGYATASYASTTTNTDNSKAFNQSSSETTPNPWAQAMSDYWNQSAQASSFGKFQGASFASTNASQIQPSASFTQSSVNQMQPFASQTMSSPYQHYTNLPTQSSAQQTADFGGDRYGGMDRGAPPRSRDPPMSRGRDYSPSSRDFGRGSAPDRMSRGSARDFQSSRYDPPPRDFSPPPRDFHSSRDMIIERGPTSRDRMSTRDYGSPQNTRDFGGSMSRGGSSMYAGSRDQGMGSREVYVGGRDRDLPSSRDYMTSREFSSRGGSSRGGLSRGGGEFDRGQPLDDSYRDSGRGGPLSRGPPSRGFSSMEASLVAVRPPTEARLPEDHPLEGYPPADPLPGMTGTEEVIPLGRDALQTWIPEEEDPP</sequence>
<dbReference type="AlphaFoldDB" id="K1QQP3"/>
<evidence type="ECO:0000313" key="2">
    <source>
        <dbReference type="EMBL" id="EKC23831.1"/>
    </source>
</evidence>
<feature type="region of interest" description="Disordered" evidence="1">
    <location>
        <begin position="240"/>
        <end position="260"/>
    </location>
</feature>
<feature type="compositionally biased region" description="Basic and acidic residues" evidence="1">
    <location>
        <begin position="675"/>
        <end position="691"/>
    </location>
</feature>
<feature type="compositionally biased region" description="Polar residues" evidence="1">
    <location>
        <begin position="489"/>
        <end position="509"/>
    </location>
</feature>
<gene>
    <name evidence="2" type="ORF">CGI_10020214</name>
</gene>
<feature type="region of interest" description="Disordered" evidence="1">
    <location>
        <begin position="316"/>
        <end position="351"/>
    </location>
</feature>
<evidence type="ECO:0000256" key="1">
    <source>
        <dbReference type="SAM" id="MobiDB-lite"/>
    </source>
</evidence>
<name>K1QQP3_MAGGI</name>
<dbReference type="GO" id="GO:0003676">
    <property type="term" value="F:nucleic acid binding"/>
    <property type="evidence" value="ECO:0007669"/>
    <property type="project" value="InterPro"/>
</dbReference>
<dbReference type="SUPFAM" id="SSF54928">
    <property type="entry name" value="RNA-binding domain, RBD"/>
    <property type="match status" value="1"/>
</dbReference>
<feature type="compositionally biased region" description="Basic and acidic residues" evidence="1">
    <location>
        <begin position="526"/>
        <end position="537"/>
    </location>
</feature>
<accession>K1QQP3</accession>
<reference evidence="2" key="1">
    <citation type="journal article" date="2012" name="Nature">
        <title>The oyster genome reveals stress adaptation and complexity of shell formation.</title>
        <authorList>
            <person name="Zhang G."/>
            <person name="Fang X."/>
            <person name="Guo X."/>
            <person name="Li L."/>
            <person name="Luo R."/>
            <person name="Xu F."/>
            <person name="Yang P."/>
            <person name="Zhang L."/>
            <person name="Wang X."/>
            <person name="Qi H."/>
            <person name="Xiong Z."/>
            <person name="Que H."/>
            <person name="Xie Y."/>
            <person name="Holland P.W."/>
            <person name="Paps J."/>
            <person name="Zhu Y."/>
            <person name="Wu F."/>
            <person name="Chen Y."/>
            <person name="Wang J."/>
            <person name="Peng C."/>
            <person name="Meng J."/>
            <person name="Yang L."/>
            <person name="Liu J."/>
            <person name="Wen B."/>
            <person name="Zhang N."/>
            <person name="Huang Z."/>
            <person name="Zhu Q."/>
            <person name="Feng Y."/>
            <person name="Mount A."/>
            <person name="Hedgecock D."/>
            <person name="Xu Z."/>
            <person name="Liu Y."/>
            <person name="Domazet-Loso T."/>
            <person name="Du Y."/>
            <person name="Sun X."/>
            <person name="Zhang S."/>
            <person name="Liu B."/>
            <person name="Cheng P."/>
            <person name="Jiang X."/>
            <person name="Li J."/>
            <person name="Fan D."/>
            <person name="Wang W."/>
            <person name="Fu W."/>
            <person name="Wang T."/>
            <person name="Wang B."/>
            <person name="Zhang J."/>
            <person name="Peng Z."/>
            <person name="Li Y."/>
            <person name="Li N."/>
            <person name="Wang J."/>
            <person name="Chen M."/>
            <person name="He Y."/>
            <person name="Tan F."/>
            <person name="Song X."/>
            <person name="Zheng Q."/>
            <person name="Huang R."/>
            <person name="Yang H."/>
            <person name="Du X."/>
            <person name="Chen L."/>
            <person name="Yang M."/>
            <person name="Gaffney P.M."/>
            <person name="Wang S."/>
            <person name="Luo L."/>
            <person name="She Z."/>
            <person name="Ming Y."/>
            <person name="Huang W."/>
            <person name="Zhang S."/>
            <person name="Huang B."/>
            <person name="Zhang Y."/>
            <person name="Qu T."/>
            <person name="Ni P."/>
            <person name="Miao G."/>
            <person name="Wang J."/>
            <person name="Wang Q."/>
            <person name="Steinberg C.E."/>
            <person name="Wang H."/>
            <person name="Li N."/>
            <person name="Qian L."/>
            <person name="Zhang G."/>
            <person name="Li Y."/>
            <person name="Yang H."/>
            <person name="Liu X."/>
            <person name="Wang J."/>
            <person name="Yin Y."/>
            <person name="Wang J."/>
        </authorList>
    </citation>
    <scope>NUCLEOTIDE SEQUENCE [LARGE SCALE GENOMIC DNA]</scope>
    <source>
        <strain evidence="2">05x7-T-G4-1.051#20</strain>
    </source>
</reference>
<dbReference type="InterPro" id="IPR035979">
    <property type="entry name" value="RBD_domain_sf"/>
</dbReference>
<feature type="compositionally biased region" description="Basic and acidic residues" evidence="1">
    <location>
        <begin position="240"/>
        <end position="251"/>
    </location>
</feature>
<feature type="compositionally biased region" description="Gly residues" evidence="1">
    <location>
        <begin position="665"/>
        <end position="674"/>
    </location>
</feature>
<dbReference type="EMBL" id="JH818577">
    <property type="protein sequence ID" value="EKC23831.1"/>
    <property type="molecule type" value="Genomic_DNA"/>
</dbReference>
<protein>
    <submittedName>
        <fullName evidence="2">Uncharacterized protein</fullName>
    </submittedName>
</protein>
<organism evidence="2">
    <name type="scientific">Magallana gigas</name>
    <name type="common">Pacific oyster</name>
    <name type="synonym">Crassostrea gigas</name>
    <dbReference type="NCBI Taxonomy" id="29159"/>
    <lineage>
        <taxon>Eukaryota</taxon>
        <taxon>Metazoa</taxon>
        <taxon>Spiralia</taxon>
        <taxon>Lophotrochozoa</taxon>
        <taxon>Mollusca</taxon>
        <taxon>Bivalvia</taxon>
        <taxon>Autobranchia</taxon>
        <taxon>Pteriomorphia</taxon>
        <taxon>Ostreida</taxon>
        <taxon>Ostreoidea</taxon>
        <taxon>Ostreidae</taxon>
        <taxon>Magallana</taxon>
    </lineage>
</organism>
<dbReference type="InParanoid" id="K1QQP3"/>
<feature type="compositionally biased region" description="Low complexity" evidence="1">
    <location>
        <begin position="614"/>
        <end position="629"/>
    </location>
</feature>
<proteinExistence type="predicted"/>
<feature type="compositionally biased region" description="Basic and acidic residues" evidence="1">
    <location>
        <begin position="579"/>
        <end position="601"/>
    </location>
</feature>
<dbReference type="HOGENOM" id="CLU_364576_0_0_1"/>
<feature type="compositionally biased region" description="Low complexity" evidence="1">
    <location>
        <begin position="695"/>
        <end position="707"/>
    </location>
</feature>